<protein>
    <submittedName>
        <fullName evidence="1">Uncharacterized protein</fullName>
    </submittedName>
</protein>
<proteinExistence type="predicted"/>
<keyword evidence="2" id="KW-1185">Reference proteome</keyword>
<name>A0A1Q8YC29_9BURK</name>
<dbReference type="EMBL" id="MSYM01000016">
    <property type="protein sequence ID" value="OLP05553.1"/>
    <property type="molecule type" value="Genomic_DNA"/>
</dbReference>
<gene>
    <name evidence="1" type="ORF">BLL52_3221</name>
</gene>
<dbReference type="AlphaFoldDB" id="A0A1Q8YC29"/>
<organism evidence="1 2">
    <name type="scientific">Rhodoferax antarcticus ANT.BR</name>
    <dbReference type="NCBI Taxonomy" id="1111071"/>
    <lineage>
        <taxon>Bacteria</taxon>
        <taxon>Pseudomonadati</taxon>
        <taxon>Pseudomonadota</taxon>
        <taxon>Betaproteobacteria</taxon>
        <taxon>Burkholderiales</taxon>
        <taxon>Comamonadaceae</taxon>
        <taxon>Rhodoferax</taxon>
    </lineage>
</organism>
<reference evidence="1 2" key="1">
    <citation type="submission" date="2017-01" db="EMBL/GenBank/DDBJ databases">
        <title>Genome sequence of Rhodoferax antarcticus ANT.BR, a psychrophilic purple nonsulfur bacterium from an Antarctic microbial mat.</title>
        <authorList>
            <person name="Baker J."/>
            <person name="Riester C."/>
            <person name="Skinner B."/>
            <person name="Newell A."/>
            <person name="Swingley W."/>
            <person name="Madigan M."/>
            <person name="Jung D."/>
            <person name="Asao M."/>
            <person name="Chen M."/>
            <person name="Loughlin P."/>
            <person name="Pan H."/>
            <person name="Lin S."/>
            <person name="Li N."/>
            <person name="Shaw J."/>
            <person name="Prado M."/>
            <person name="Sherman C."/>
            <person name="Li X."/>
            <person name="Tang J."/>
            <person name="Blankenship R."/>
            <person name="Zhao T."/>
            <person name="Touchman J."/>
            <person name="Sattley M."/>
        </authorList>
    </citation>
    <scope>NUCLEOTIDE SEQUENCE [LARGE SCALE GENOMIC DNA]</scope>
    <source>
        <strain evidence="1 2">ANT.BR</strain>
    </source>
</reference>
<comment type="caution">
    <text evidence="1">The sequence shown here is derived from an EMBL/GenBank/DDBJ whole genome shotgun (WGS) entry which is preliminary data.</text>
</comment>
<evidence type="ECO:0000313" key="1">
    <source>
        <dbReference type="EMBL" id="OLP05553.1"/>
    </source>
</evidence>
<accession>A0A1Q8YC29</accession>
<evidence type="ECO:0000313" key="2">
    <source>
        <dbReference type="Proteomes" id="UP000185911"/>
    </source>
</evidence>
<sequence length="44" mass="4958">MFCLDYIPGVEGITKNTSIEHLNRLIFANEYAQKPAYSPSKALL</sequence>
<dbReference type="Proteomes" id="UP000185911">
    <property type="component" value="Unassembled WGS sequence"/>
</dbReference>